<evidence type="ECO:0000313" key="1">
    <source>
        <dbReference type="EMBL" id="ADG36001.1"/>
    </source>
</evidence>
<protein>
    <submittedName>
        <fullName evidence="1">Uncharacterized protein</fullName>
    </submittedName>
</protein>
<evidence type="ECO:0000313" key="2">
    <source>
        <dbReference type="Proteomes" id="UP000008730"/>
    </source>
</evidence>
<name>E5E417_9CAUD</name>
<proteinExistence type="predicted"/>
<organism evidence="1 2">
    <name type="scientific">Acinetobacter phage Acj61</name>
    <dbReference type="NCBI Taxonomy" id="760732"/>
    <lineage>
        <taxon>Viruses</taxon>
        <taxon>Duplodnaviria</taxon>
        <taxon>Heunggongvirae</taxon>
        <taxon>Uroviricota</taxon>
        <taxon>Caudoviricetes</taxon>
        <taxon>Pantevenvirales</taxon>
        <taxon>Straboviridae</taxon>
        <taxon>Twarogvirinae</taxon>
        <taxon>Lasallevirus</taxon>
        <taxon>Lasallevirus Acj61</taxon>
        <taxon>Acinetobacter virus Acj61</taxon>
    </lineage>
</organism>
<keyword evidence="2" id="KW-1185">Reference proteome</keyword>
<sequence>MNIKFPTSIETQSALQAEYYVISGLSLVQQYIKGVSFDSDSEMVINGFALYEYEDEDLDEVIYMCVEFNYEVDNESFIFGEFIEPGGFDMIDEADEYLRSLHNVKLIENNF</sequence>
<accession>E5E417</accession>
<dbReference type="RefSeq" id="YP_004009653.1">
    <property type="nucleotide sequence ID" value="NC_014661.1"/>
</dbReference>
<dbReference type="Proteomes" id="UP000008730">
    <property type="component" value="Segment"/>
</dbReference>
<reference evidence="1 2" key="1">
    <citation type="journal article" date="2010" name="Virol. J.">
        <title>Genomes of the T4-related bacteriophages as windows on microbial genome evolution.</title>
        <authorList>
            <person name="Petrov V.M."/>
            <person name="Ratnayaka S."/>
            <person name="Nolan J.M."/>
            <person name="Miller E.S."/>
            <person name="Karam J.D."/>
        </authorList>
    </citation>
    <scope>NUCLEOTIDE SEQUENCE [LARGE SCALE GENOMIC DNA]</scope>
</reference>
<gene>
    <name evidence="1" type="ORF">Acj61p036</name>
</gene>
<dbReference type="EMBL" id="GU911519">
    <property type="protein sequence ID" value="ADG36001.1"/>
    <property type="molecule type" value="Genomic_DNA"/>
</dbReference>
<dbReference type="KEGG" id="vg:9925927"/>
<dbReference type="GeneID" id="9925927"/>